<dbReference type="InterPro" id="IPR018763">
    <property type="entry name" value="DUF2334"/>
</dbReference>
<accession>A0A095SH56</accession>
<keyword evidence="2" id="KW-1185">Reference proteome</keyword>
<dbReference type="AlphaFoldDB" id="A0A095SH56"/>
<evidence type="ECO:0000313" key="2">
    <source>
        <dbReference type="Proteomes" id="UP000029444"/>
    </source>
</evidence>
<dbReference type="EMBL" id="ARXV01000013">
    <property type="protein sequence ID" value="KGD63882.1"/>
    <property type="molecule type" value="Genomic_DNA"/>
</dbReference>
<dbReference type="Gene3D" id="3.20.20.370">
    <property type="entry name" value="Glycoside hydrolase/deacetylase"/>
    <property type="match status" value="1"/>
</dbReference>
<sequence length="260" mass="29314">MHERSAEKSLRALVSIHDVMPETRLEVSNMLDRLALPAKTVTLLVVPGRQWGDDDLAWLRGLQSAGHPLAGHGWFHRCQPPVTLYHKLHSMMLSRQVAEHLSFSGAGIVKLVRECHDWFGQHDLEVSPLYVPPAWAMGRLTPQQLAELPFRYVETLTGLLDTQTGGLTSLPLVGFEADTPLRALFLEIFNTISTHRARTQRLPLRIGLHPFDLSYRLAPRILTLLQQVSDFEDYDELPRAGLPVLPSLPQNHSSRQGHSR</sequence>
<evidence type="ECO:0008006" key="3">
    <source>
        <dbReference type="Google" id="ProtNLM"/>
    </source>
</evidence>
<comment type="caution">
    <text evidence="1">The sequence shown here is derived from an EMBL/GenBank/DDBJ whole genome shotgun (WGS) entry which is preliminary data.</text>
</comment>
<evidence type="ECO:0000313" key="1">
    <source>
        <dbReference type="EMBL" id="KGD63882.1"/>
    </source>
</evidence>
<dbReference type="Proteomes" id="UP000029444">
    <property type="component" value="Unassembled WGS sequence"/>
</dbReference>
<dbReference type="eggNOG" id="COG3233">
    <property type="taxonomic scope" value="Bacteria"/>
</dbReference>
<dbReference type="STRING" id="1177154.Y5S_02872"/>
<protein>
    <recommendedName>
        <fullName evidence="3">Deacetylase</fullName>
    </recommendedName>
</protein>
<gene>
    <name evidence="1" type="ORF">Y5S_02872</name>
</gene>
<dbReference type="Pfam" id="PF10096">
    <property type="entry name" value="DUF2334"/>
    <property type="match status" value="1"/>
</dbReference>
<reference evidence="1 2" key="1">
    <citation type="submission" date="2012-09" db="EMBL/GenBank/DDBJ databases">
        <title>Genome Sequence of alkane-degrading Bacterium Alcanivorax sp. 19-m-6.</title>
        <authorList>
            <person name="Lai Q."/>
            <person name="Shao Z."/>
        </authorList>
    </citation>
    <scope>NUCLEOTIDE SEQUENCE [LARGE SCALE GENOMIC DNA]</scope>
    <source>
        <strain evidence="1 2">19-m-6</strain>
    </source>
</reference>
<dbReference type="GO" id="GO:0005975">
    <property type="term" value="P:carbohydrate metabolic process"/>
    <property type="evidence" value="ECO:0007669"/>
    <property type="project" value="InterPro"/>
</dbReference>
<dbReference type="CDD" id="cd11374">
    <property type="entry name" value="CE4_u10"/>
    <property type="match status" value="1"/>
</dbReference>
<proteinExistence type="predicted"/>
<organism evidence="1 2">
    <name type="scientific">Alcanivorax nanhaiticus</name>
    <dbReference type="NCBI Taxonomy" id="1177154"/>
    <lineage>
        <taxon>Bacteria</taxon>
        <taxon>Pseudomonadati</taxon>
        <taxon>Pseudomonadota</taxon>
        <taxon>Gammaproteobacteria</taxon>
        <taxon>Oceanospirillales</taxon>
        <taxon>Alcanivoracaceae</taxon>
        <taxon>Alcanivorax</taxon>
    </lineage>
</organism>
<dbReference type="PATRIC" id="fig|1177154.3.peg.2909"/>
<dbReference type="RefSeq" id="WP_065130327.1">
    <property type="nucleotide sequence ID" value="NZ_ARXV01000013.1"/>
</dbReference>
<name>A0A095SH56_9GAMM</name>
<dbReference type="SUPFAM" id="SSF88713">
    <property type="entry name" value="Glycoside hydrolase/deacetylase"/>
    <property type="match status" value="1"/>
</dbReference>
<dbReference type="InterPro" id="IPR011330">
    <property type="entry name" value="Glyco_hydro/deAcase_b/a-brl"/>
</dbReference>